<name>A0A1X0S8R2_RHIZD</name>
<dbReference type="InterPro" id="IPR036551">
    <property type="entry name" value="Flavin_trans-like"/>
</dbReference>
<dbReference type="EMBL" id="KV921292">
    <property type="protein sequence ID" value="ORE20528.1"/>
    <property type="molecule type" value="Genomic_DNA"/>
</dbReference>
<evidence type="ECO:0000313" key="4">
    <source>
        <dbReference type="EMBL" id="ORE20528.1"/>
    </source>
</evidence>
<dbReference type="Gene3D" id="3.40.50.1950">
    <property type="entry name" value="Flavin prenyltransferase-like"/>
    <property type="match status" value="1"/>
</dbReference>
<dbReference type="GO" id="GO:0004633">
    <property type="term" value="F:phosphopantothenoylcysteine decarboxylase activity"/>
    <property type="evidence" value="ECO:0007669"/>
    <property type="project" value="TreeGrafter"/>
</dbReference>
<evidence type="ECO:0000259" key="3">
    <source>
        <dbReference type="Pfam" id="PF02441"/>
    </source>
</evidence>
<dbReference type="SUPFAM" id="SSF52507">
    <property type="entry name" value="Homo-oligomeric flavin-containing Cys decarboxylases, HFCD"/>
    <property type="match status" value="1"/>
</dbReference>
<evidence type="ECO:0000256" key="2">
    <source>
        <dbReference type="ARBA" id="ARBA00038350"/>
    </source>
</evidence>
<accession>A0A1X0S8R2</accession>
<organism evidence="4 5">
    <name type="scientific">Rhizopus microsporus</name>
    <dbReference type="NCBI Taxonomy" id="58291"/>
    <lineage>
        <taxon>Eukaryota</taxon>
        <taxon>Fungi</taxon>
        <taxon>Fungi incertae sedis</taxon>
        <taxon>Mucoromycota</taxon>
        <taxon>Mucoromycotina</taxon>
        <taxon>Mucoromycetes</taxon>
        <taxon>Mucorales</taxon>
        <taxon>Mucorineae</taxon>
        <taxon>Rhizopodaceae</taxon>
        <taxon>Rhizopus</taxon>
    </lineage>
</organism>
<dbReference type="VEuPathDB" id="FungiDB:BCV72DRAFT_256419"/>
<dbReference type="PANTHER" id="PTHR14359:SF6">
    <property type="entry name" value="PHOSPHOPANTOTHENOYLCYSTEINE DECARBOXYLASE"/>
    <property type="match status" value="1"/>
</dbReference>
<evidence type="ECO:0000256" key="1">
    <source>
        <dbReference type="ARBA" id="ARBA00022993"/>
    </source>
</evidence>
<dbReference type="GO" id="GO:0071513">
    <property type="term" value="C:phosphopantothenoylcysteine decarboxylase complex"/>
    <property type="evidence" value="ECO:0007669"/>
    <property type="project" value="TreeGrafter"/>
</dbReference>
<gene>
    <name evidence="4" type="ORF">BCV71DRAFT_175494</name>
</gene>
<dbReference type="GO" id="GO:0015937">
    <property type="term" value="P:coenzyme A biosynthetic process"/>
    <property type="evidence" value="ECO:0007669"/>
    <property type="project" value="UniProtKB-KW"/>
</dbReference>
<evidence type="ECO:0000313" key="5">
    <source>
        <dbReference type="Proteomes" id="UP000242381"/>
    </source>
</evidence>
<feature type="domain" description="Flavoprotein" evidence="3">
    <location>
        <begin position="35"/>
        <end position="121"/>
    </location>
</feature>
<dbReference type="AlphaFoldDB" id="A0A1X0S8R2"/>
<comment type="similarity">
    <text evidence="2">Belongs to the HFCD (homooligomeric flavin containing Cys decarboxylase) superfamily.</text>
</comment>
<dbReference type="OMA" id="RCWADIM"/>
<keyword evidence="1" id="KW-0173">Coenzyme A biosynthesis</keyword>
<reference evidence="4 5" key="1">
    <citation type="journal article" date="2016" name="Proc. Natl. Acad. Sci. U.S.A.">
        <title>Lipid metabolic changes in an early divergent fungus govern the establishment of a mutualistic symbiosis with endobacteria.</title>
        <authorList>
            <person name="Lastovetsky O.A."/>
            <person name="Gaspar M.L."/>
            <person name="Mondo S.J."/>
            <person name="LaButti K.M."/>
            <person name="Sandor L."/>
            <person name="Grigoriev I.V."/>
            <person name="Henry S.A."/>
            <person name="Pawlowska T.E."/>
        </authorList>
    </citation>
    <scope>NUCLEOTIDE SEQUENCE [LARGE SCALE GENOMIC DNA]</scope>
    <source>
        <strain evidence="4 5">ATCC 11559</strain>
    </source>
</reference>
<sequence length="128" mass="14045">MTNILIGATGSVATIKVPLIVNLLKQSWKKISDPILHIQLRDWADIMVIAPLDANTMGKIANGLCDNLLTCILRAWNVMKPVIACPAMNTSIYQLVVNTYDFLGIGAMAEASFIVEYTIDLLKKQAVQ</sequence>
<dbReference type="Pfam" id="PF02441">
    <property type="entry name" value="Flavoprotein"/>
    <property type="match status" value="1"/>
</dbReference>
<dbReference type="InterPro" id="IPR003382">
    <property type="entry name" value="Flavoprotein"/>
</dbReference>
<proteinExistence type="inferred from homology"/>
<dbReference type="Proteomes" id="UP000242381">
    <property type="component" value="Unassembled WGS sequence"/>
</dbReference>
<dbReference type="GO" id="GO:0010181">
    <property type="term" value="F:FMN binding"/>
    <property type="evidence" value="ECO:0007669"/>
    <property type="project" value="TreeGrafter"/>
</dbReference>
<protein>
    <submittedName>
        <fullName evidence="4">Flavo protein</fullName>
    </submittedName>
</protein>
<dbReference type="PANTHER" id="PTHR14359">
    <property type="entry name" value="HOMO-OLIGOMERIC FLAVIN CONTAINING CYS DECARBOXYLASE FAMILY"/>
    <property type="match status" value="1"/>
</dbReference>